<dbReference type="GO" id="GO:0005829">
    <property type="term" value="C:cytosol"/>
    <property type="evidence" value="ECO:0007669"/>
    <property type="project" value="TreeGrafter"/>
</dbReference>
<evidence type="ECO:0000256" key="6">
    <source>
        <dbReference type="ARBA" id="ARBA00023304"/>
    </source>
</evidence>
<feature type="domain" description="ACT" evidence="9">
    <location>
        <begin position="7"/>
        <end position="81"/>
    </location>
</feature>
<dbReference type="PANTHER" id="PTHR30239:SF0">
    <property type="entry name" value="ACETOLACTATE SYNTHASE SMALL SUBUNIT 1, CHLOROPLASTIC"/>
    <property type="match status" value="1"/>
</dbReference>
<dbReference type="CDD" id="cd04878">
    <property type="entry name" value="ACT_AHAS"/>
    <property type="match status" value="1"/>
</dbReference>
<dbReference type="EMBL" id="CP007139">
    <property type="protein sequence ID" value="AIE83579.1"/>
    <property type="molecule type" value="Genomic_DNA"/>
</dbReference>
<comment type="similarity">
    <text evidence="3 8">Belongs to the acetolactate synthase small subunit family.</text>
</comment>
<dbReference type="InterPro" id="IPR002912">
    <property type="entry name" value="ACT_dom"/>
</dbReference>
<dbReference type="PROSITE" id="PS51671">
    <property type="entry name" value="ACT"/>
    <property type="match status" value="1"/>
</dbReference>
<evidence type="ECO:0000259" key="9">
    <source>
        <dbReference type="PROSITE" id="PS51671"/>
    </source>
</evidence>
<dbReference type="GO" id="GO:1990610">
    <property type="term" value="F:acetolactate synthase regulator activity"/>
    <property type="evidence" value="ECO:0007669"/>
    <property type="project" value="UniProtKB-UniRule"/>
</dbReference>
<evidence type="ECO:0000256" key="2">
    <source>
        <dbReference type="ARBA" id="ARBA00005025"/>
    </source>
</evidence>
<dbReference type="NCBIfam" id="NF008864">
    <property type="entry name" value="PRK11895.1"/>
    <property type="match status" value="1"/>
</dbReference>
<dbReference type="Pfam" id="PF22629">
    <property type="entry name" value="ACT_AHAS_ss"/>
    <property type="match status" value="1"/>
</dbReference>
<gene>
    <name evidence="10" type="ORF">OP10G_0211</name>
</gene>
<keyword evidence="5 8" id="KW-0028">Amino-acid biosynthesis</keyword>
<evidence type="ECO:0000256" key="5">
    <source>
        <dbReference type="ARBA" id="ARBA00022605"/>
    </source>
</evidence>
<organism evidence="10 11">
    <name type="scientific">Fimbriimonas ginsengisoli Gsoil 348</name>
    <dbReference type="NCBI Taxonomy" id="661478"/>
    <lineage>
        <taxon>Bacteria</taxon>
        <taxon>Bacillati</taxon>
        <taxon>Armatimonadota</taxon>
        <taxon>Fimbriimonadia</taxon>
        <taxon>Fimbriimonadales</taxon>
        <taxon>Fimbriimonadaceae</taxon>
        <taxon>Fimbriimonas</taxon>
    </lineage>
</organism>
<sequence length="159" mass="17623">MSKRQHTITALVQNEAGTLNRLVSLFRRRGFSLASLNAGDCEQPGFSRLTLVVEGDDNTLNQCLRQLEKLIDVVEVADVQPEDAVERELALVRVKPTPEQRDSVFRIASEFNARTPRASEKGYVVEVSTSPAEIERLIQALTPFGMGEVVRSGLVAMRV</sequence>
<evidence type="ECO:0000256" key="8">
    <source>
        <dbReference type="RuleBase" id="RU368092"/>
    </source>
</evidence>
<dbReference type="GO" id="GO:0009099">
    <property type="term" value="P:L-valine biosynthetic process"/>
    <property type="evidence" value="ECO:0007669"/>
    <property type="project" value="UniProtKB-UniRule"/>
</dbReference>
<keyword evidence="6 8" id="KW-0100">Branched-chain amino acid biosynthesis</keyword>
<dbReference type="EC" id="2.2.1.6" evidence="8"/>
<dbReference type="NCBIfam" id="TIGR00119">
    <property type="entry name" value="acolac_sm"/>
    <property type="match status" value="1"/>
</dbReference>
<dbReference type="AlphaFoldDB" id="A0A068NPT3"/>
<dbReference type="Pfam" id="PF10369">
    <property type="entry name" value="ALS_ss_C"/>
    <property type="match status" value="1"/>
</dbReference>
<comment type="catalytic activity">
    <reaction evidence="7 8">
        <text>2 pyruvate + H(+) = (2S)-2-acetolactate + CO2</text>
        <dbReference type="Rhea" id="RHEA:25249"/>
        <dbReference type="ChEBI" id="CHEBI:15361"/>
        <dbReference type="ChEBI" id="CHEBI:15378"/>
        <dbReference type="ChEBI" id="CHEBI:16526"/>
        <dbReference type="ChEBI" id="CHEBI:58476"/>
        <dbReference type="EC" id="2.2.1.6"/>
    </reaction>
</comment>
<dbReference type="InterPro" id="IPR039557">
    <property type="entry name" value="AHAS_ACT"/>
</dbReference>
<dbReference type="Gene3D" id="3.30.70.260">
    <property type="match status" value="1"/>
</dbReference>
<accession>A0A068NPT3</accession>
<dbReference type="HOGENOM" id="CLU_055003_1_3_0"/>
<name>A0A068NPT3_FIMGI</name>
<dbReference type="Gene3D" id="3.30.70.1150">
    <property type="entry name" value="ACT-like. Chain A, domain 2"/>
    <property type="match status" value="1"/>
</dbReference>
<proteinExistence type="inferred from homology"/>
<keyword evidence="11" id="KW-1185">Reference proteome</keyword>
<dbReference type="InterPro" id="IPR045865">
    <property type="entry name" value="ACT-like_dom_sf"/>
</dbReference>
<comment type="subunit">
    <text evidence="4 8">Dimer of large and small chains.</text>
</comment>
<dbReference type="RefSeq" id="WP_025227748.1">
    <property type="nucleotide sequence ID" value="NZ_CP007139.1"/>
</dbReference>
<dbReference type="SUPFAM" id="SSF55021">
    <property type="entry name" value="ACT-like"/>
    <property type="match status" value="2"/>
</dbReference>
<dbReference type="InterPro" id="IPR054480">
    <property type="entry name" value="AHAS_small-like_ACT"/>
</dbReference>
<evidence type="ECO:0000256" key="7">
    <source>
        <dbReference type="ARBA" id="ARBA00048670"/>
    </source>
</evidence>
<dbReference type="OrthoDB" id="9787365at2"/>
<evidence type="ECO:0000313" key="11">
    <source>
        <dbReference type="Proteomes" id="UP000027982"/>
    </source>
</evidence>
<dbReference type="eggNOG" id="COG0440">
    <property type="taxonomic scope" value="Bacteria"/>
</dbReference>
<dbReference type="InterPro" id="IPR027271">
    <property type="entry name" value="Acetolactate_synth/TF_NikR_C"/>
</dbReference>
<protein>
    <recommendedName>
        <fullName evidence="8">Acetolactate synthase small subunit</fullName>
        <shortName evidence="8">AHAS</shortName>
        <shortName evidence="8">ALS</shortName>
        <ecNumber evidence="8">2.2.1.6</ecNumber>
    </recommendedName>
    <alternativeName>
        <fullName evidence="8">Acetohydroxy-acid synthase small subunit</fullName>
    </alternativeName>
</protein>
<dbReference type="GO" id="GO:0003984">
    <property type="term" value="F:acetolactate synthase activity"/>
    <property type="evidence" value="ECO:0007669"/>
    <property type="project" value="UniProtKB-UniRule"/>
</dbReference>
<evidence type="ECO:0000256" key="4">
    <source>
        <dbReference type="ARBA" id="ARBA00011744"/>
    </source>
</evidence>
<dbReference type="InterPro" id="IPR019455">
    <property type="entry name" value="Acetolactate_synth_ssu_C"/>
</dbReference>
<reference evidence="10 11" key="1">
    <citation type="journal article" date="2014" name="PLoS ONE">
        <title>The first complete genome sequence of the class fimbriimonadia in the phylum armatimonadetes.</title>
        <authorList>
            <person name="Hu Z.Y."/>
            <person name="Wang Y.Z."/>
            <person name="Im W.T."/>
            <person name="Wang S.Y."/>
            <person name="Zhao G.P."/>
            <person name="Zheng H.J."/>
            <person name="Quan Z.X."/>
        </authorList>
    </citation>
    <scope>NUCLEOTIDE SEQUENCE [LARGE SCALE GENOMIC DNA]</scope>
    <source>
        <strain evidence="10">Gsoil 348</strain>
    </source>
</reference>
<evidence type="ECO:0000256" key="1">
    <source>
        <dbReference type="ARBA" id="ARBA00004974"/>
    </source>
</evidence>
<evidence type="ECO:0000256" key="3">
    <source>
        <dbReference type="ARBA" id="ARBA00006341"/>
    </source>
</evidence>
<dbReference type="KEGG" id="fgi:OP10G_0211"/>
<dbReference type="Proteomes" id="UP000027982">
    <property type="component" value="Chromosome"/>
</dbReference>
<keyword evidence="8" id="KW-0808">Transferase</keyword>
<comment type="pathway">
    <text evidence="2 8">Amino-acid biosynthesis; L-valine biosynthesis; L-valine from pyruvate: step 1/4.</text>
</comment>
<evidence type="ECO:0000313" key="10">
    <source>
        <dbReference type="EMBL" id="AIE83579.1"/>
    </source>
</evidence>
<comment type="pathway">
    <text evidence="1 8">Amino-acid biosynthesis; L-isoleucine biosynthesis; L-isoleucine from 2-oxobutanoate: step 1/4.</text>
</comment>
<dbReference type="GO" id="GO:0009097">
    <property type="term" value="P:isoleucine biosynthetic process"/>
    <property type="evidence" value="ECO:0007669"/>
    <property type="project" value="UniProtKB-UniRule"/>
</dbReference>
<dbReference type="UniPathway" id="UPA00049">
    <property type="reaction ID" value="UER00059"/>
</dbReference>
<dbReference type="UniPathway" id="UPA00047">
    <property type="reaction ID" value="UER00055"/>
</dbReference>
<dbReference type="InterPro" id="IPR004789">
    <property type="entry name" value="Acetalactate_synth_ssu"/>
</dbReference>
<dbReference type="PANTHER" id="PTHR30239">
    <property type="entry name" value="ACETOLACTATE SYNTHASE SMALL SUBUNIT"/>
    <property type="match status" value="1"/>
</dbReference>
<dbReference type="STRING" id="661478.OP10G_0211"/>
<comment type="function">
    <text evidence="8">Catalyzes the conversion of 2 pyruvate molecules into acetolactate in the first common step of the biosynthetic pathway of the branched-amino acids such as leucine, isoleucine, and valine.</text>
</comment>